<dbReference type="AlphaFoldDB" id="A0A1A8XNR5"/>
<protein>
    <submittedName>
        <fullName evidence="2">Uncharacterized protein</fullName>
    </submittedName>
</protein>
<organism evidence="2 3">
    <name type="scientific">Candidatus Accumulibacter aalborgensis</name>
    <dbReference type="NCBI Taxonomy" id="1860102"/>
    <lineage>
        <taxon>Bacteria</taxon>
        <taxon>Pseudomonadati</taxon>
        <taxon>Pseudomonadota</taxon>
        <taxon>Betaproteobacteria</taxon>
        <taxon>Candidatus Accumulibacter</taxon>
    </lineage>
</organism>
<name>A0A1A8XNR5_9PROT</name>
<feature type="compositionally biased region" description="Low complexity" evidence="1">
    <location>
        <begin position="159"/>
        <end position="171"/>
    </location>
</feature>
<gene>
    <name evidence="2" type="ORF">ACCAA_350159</name>
</gene>
<keyword evidence="3" id="KW-1185">Reference proteome</keyword>
<reference evidence="3" key="1">
    <citation type="submission" date="2016-06" db="EMBL/GenBank/DDBJ databases">
        <authorList>
            <person name="McIlroy S.J."/>
            <person name="Karst S.M."/>
            <person name="Albertsen M."/>
        </authorList>
    </citation>
    <scope>NUCLEOTIDE SEQUENCE [LARGE SCALE GENOMIC DNA]</scope>
</reference>
<feature type="region of interest" description="Disordered" evidence="1">
    <location>
        <begin position="148"/>
        <end position="175"/>
    </location>
</feature>
<dbReference type="STRING" id="1860102.ACCAA_350159"/>
<evidence type="ECO:0000256" key="1">
    <source>
        <dbReference type="SAM" id="MobiDB-lite"/>
    </source>
</evidence>
<dbReference type="Proteomes" id="UP000199169">
    <property type="component" value="Unassembled WGS sequence"/>
</dbReference>
<proteinExistence type="predicted"/>
<evidence type="ECO:0000313" key="3">
    <source>
        <dbReference type="Proteomes" id="UP000199169"/>
    </source>
</evidence>
<dbReference type="EMBL" id="FLQX01000111">
    <property type="protein sequence ID" value="SBT06805.1"/>
    <property type="molecule type" value="Genomic_DNA"/>
</dbReference>
<accession>A0A1A8XNR5</accession>
<evidence type="ECO:0000313" key="2">
    <source>
        <dbReference type="EMBL" id="SBT06805.1"/>
    </source>
</evidence>
<sequence length="254" mass="27279">MEIAVIAAESLFLLPAWPPDQQVLSAACELHIAALTDCVQEPIRRAAPQERGQTYVGVKNDPRLTPCPLVGLDAPRAPLRSRERLLEDLLNGASQVILNCVRKSRQRNRRVQAGPGIALPAMSLSRQPTSAPHPWQPMRRLYRRSVQARAPVRPGDQRAGAAAGTTTTVSPPVLPRSPVAPVPPVLPVAPVEPVEPTEPVDPVAPVGPAGPGTVTTAGVTTVAFSHALTPRASTTAENRIEYFMRIPLDDYLIE</sequence>